<organism evidence="3 4">
    <name type="scientific">Absidia repens</name>
    <dbReference type="NCBI Taxonomy" id="90262"/>
    <lineage>
        <taxon>Eukaryota</taxon>
        <taxon>Fungi</taxon>
        <taxon>Fungi incertae sedis</taxon>
        <taxon>Mucoromycota</taxon>
        <taxon>Mucoromycotina</taxon>
        <taxon>Mucoromycetes</taxon>
        <taxon>Mucorales</taxon>
        <taxon>Cunninghamellaceae</taxon>
        <taxon>Absidia</taxon>
    </lineage>
</organism>
<sequence length="94" mass="10918">MVVQNHKPKMKGFPMLLVIHFFKLSLIQILILIQNHFFWNPVQRNAVRVQNESAIKRNTPSESKQSGAYQCTPRGQWRAKNDKSGQPTNLQFVI</sequence>
<dbReference type="AlphaFoldDB" id="A0A1X2IAD0"/>
<proteinExistence type="predicted"/>
<accession>A0A1X2IAD0</accession>
<comment type="caution">
    <text evidence="3">The sequence shown here is derived from an EMBL/GenBank/DDBJ whole genome shotgun (WGS) entry which is preliminary data.</text>
</comment>
<evidence type="ECO:0000313" key="3">
    <source>
        <dbReference type="EMBL" id="ORZ12637.1"/>
    </source>
</evidence>
<dbReference type="Proteomes" id="UP000193560">
    <property type="component" value="Unassembled WGS sequence"/>
</dbReference>
<name>A0A1X2IAD0_9FUNG</name>
<keyword evidence="2" id="KW-0812">Transmembrane</keyword>
<dbReference type="EMBL" id="MCGE01000018">
    <property type="protein sequence ID" value="ORZ12637.1"/>
    <property type="molecule type" value="Genomic_DNA"/>
</dbReference>
<reference evidence="3 4" key="1">
    <citation type="submission" date="2016-07" db="EMBL/GenBank/DDBJ databases">
        <title>Pervasive Adenine N6-methylation of Active Genes in Fungi.</title>
        <authorList>
            <consortium name="DOE Joint Genome Institute"/>
            <person name="Mondo S.J."/>
            <person name="Dannebaum R.O."/>
            <person name="Kuo R.C."/>
            <person name="Labutti K."/>
            <person name="Haridas S."/>
            <person name="Kuo A."/>
            <person name="Salamov A."/>
            <person name="Ahrendt S.R."/>
            <person name="Lipzen A."/>
            <person name="Sullivan W."/>
            <person name="Andreopoulos W.B."/>
            <person name="Clum A."/>
            <person name="Lindquist E."/>
            <person name="Daum C."/>
            <person name="Ramamoorthy G.K."/>
            <person name="Gryganskyi A."/>
            <person name="Culley D."/>
            <person name="Magnuson J.K."/>
            <person name="James T.Y."/>
            <person name="O'Malley M.A."/>
            <person name="Stajich J.E."/>
            <person name="Spatafora J.W."/>
            <person name="Visel A."/>
            <person name="Grigoriev I.V."/>
        </authorList>
    </citation>
    <scope>NUCLEOTIDE SEQUENCE [LARGE SCALE GENOMIC DNA]</scope>
    <source>
        <strain evidence="3 4">NRRL 1336</strain>
    </source>
</reference>
<feature type="region of interest" description="Disordered" evidence="1">
    <location>
        <begin position="56"/>
        <end position="88"/>
    </location>
</feature>
<evidence type="ECO:0000256" key="1">
    <source>
        <dbReference type="SAM" id="MobiDB-lite"/>
    </source>
</evidence>
<keyword evidence="2" id="KW-1133">Transmembrane helix</keyword>
<protein>
    <submittedName>
        <fullName evidence="3">Uncharacterized protein</fullName>
    </submittedName>
</protein>
<feature type="compositionally biased region" description="Polar residues" evidence="1">
    <location>
        <begin position="56"/>
        <end position="69"/>
    </location>
</feature>
<evidence type="ECO:0000256" key="2">
    <source>
        <dbReference type="SAM" id="Phobius"/>
    </source>
</evidence>
<gene>
    <name evidence="3" type="ORF">BCR42DRAFT_419651</name>
</gene>
<keyword evidence="2" id="KW-0472">Membrane</keyword>
<feature type="transmembrane region" description="Helical" evidence="2">
    <location>
        <begin position="12"/>
        <end position="33"/>
    </location>
</feature>
<evidence type="ECO:0000313" key="4">
    <source>
        <dbReference type="Proteomes" id="UP000193560"/>
    </source>
</evidence>
<keyword evidence="4" id="KW-1185">Reference proteome</keyword>